<protein>
    <submittedName>
        <fullName evidence="10">L-arabinose transport system permease protein AraQ</fullName>
    </submittedName>
</protein>
<gene>
    <name evidence="10" type="primary">araQ_28</name>
    <name evidence="10" type="ORF">HALOF300_01602</name>
</gene>
<evidence type="ECO:0000256" key="8">
    <source>
        <dbReference type="SAM" id="MobiDB-lite"/>
    </source>
</evidence>
<dbReference type="Pfam" id="PF00528">
    <property type="entry name" value="BPD_transp_1"/>
    <property type="match status" value="1"/>
</dbReference>
<dbReference type="Proteomes" id="UP000419743">
    <property type="component" value="Unassembled WGS sequence"/>
</dbReference>
<keyword evidence="6 7" id="KW-0472">Membrane</keyword>
<evidence type="ECO:0000256" key="7">
    <source>
        <dbReference type="RuleBase" id="RU363032"/>
    </source>
</evidence>
<feature type="transmembrane region" description="Helical" evidence="7">
    <location>
        <begin position="279"/>
        <end position="300"/>
    </location>
</feature>
<reference evidence="10 11" key="1">
    <citation type="submission" date="2019-11" db="EMBL/GenBank/DDBJ databases">
        <authorList>
            <person name="Criscuolo A."/>
        </authorList>
    </citation>
    <scope>NUCLEOTIDE SEQUENCE [LARGE SCALE GENOMIC DNA]</scope>
    <source>
        <strain evidence="10">CIP111667</strain>
    </source>
</reference>
<evidence type="ECO:0000256" key="5">
    <source>
        <dbReference type="ARBA" id="ARBA00022989"/>
    </source>
</evidence>
<evidence type="ECO:0000256" key="2">
    <source>
        <dbReference type="ARBA" id="ARBA00022448"/>
    </source>
</evidence>
<dbReference type="GO" id="GO:0005886">
    <property type="term" value="C:plasma membrane"/>
    <property type="evidence" value="ECO:0007669"/>
    <property type="project" value="UniProtKB-SubCell"/>
</dbReference>
<evidence type="ECO:0000313" key="10">
    <source>
        <dbReference type="EMBL" id="VZO36397.1"/>
    </source>
</evidence>
<feature type="transmembrane region" description="Helical" evidence="7">
    <location>
        <begin position="176"/>
        <end position="198"/>
    </location>
</feature>
<comment type="caution">
    <text evidence="10">The sequence shown here is derived from an EMBL/GenBank/DDBJ whole genome shotgun (WGS) entry which is preliminary data.</text>
</comment>
<accession>A0A7M4DHK4</accession>
<evidence type="ECO:0000256" key="4">
    <source>
        <dbReference type="ARBA" id="ARBA00022692"/>
    </source>
</evidence>
<dbReference type="PROSITE" id="PS50928">
    <property type="entry name" value="ABC_TM1"/>
    <property type="match status" value="1"/>
</dbReference>
<keyword evidence="2 7" id="KW-0813">Transport</keyword>
<proteinExistence type="inferred from homology"/>
<comment type="similarity">
    <text evidence="7">Belongs to the binding-protein-dependent transport system permease family.</text>
</comment>
<dbReference type="GO" id="GO:0055085">
    <property type="term" value="P:transmembrane transport"/>
    <property type="evidence" value="ECO:0007669"/>
    <property type="project" value="InterPro"/>
</dbReference>
<keyword evidence="4 7" id="KW-0812">Transmembrane</keyword>
<keyword evidence="11" id="KW-1185">Reference proteome</keyword>
<evidence type="ECO:0000256" key="6">
    <source>
        <dbReference type="ARBA" id="ARBA00023136"/>
    </source>
</evidence>
<dbReference type="RefSeq" id="WP_154795640.1">
    <property type="nucleotide sequence ID" value="NZ_CACRYJ010000022.1"/>
</dbReference>
<feature type="region of interest" description="Disordered" evidence="8">
    <location>
        <begin position="16"/>
        <end position="37"/>
    </location>
</feature>
<evidence type="ECO:0000313" key="11">
    <source>
        <dbReference type="Proteomes" id="UP000419743"/>
    </source>
</evidence>
<dbReference type="Gene3D" id="1.10.3720.10">
    <property type="entry name" value="MetI-like"/>
    <property type="match status" value="1"/>
</dbReference>
<comment type="subcellular location">
    <subcellularLocation>
        <location evidence="1 7">Cell membrane</location>
        <topology evidence="1 7">Multi-pass membrane protein</topology>
    </subcellularLocation>
</comment>
<organism evidence="10 11">
    <name type="scientific">Occultella aeris</name>
    <dbReference type="NCBI Taxonomy" id="2761496"/>
    <lineage>
        <taxon>Bacteria</taxon>
        <taxon>Bacillati</taxon>
        <taxon>Actinomycetota</taxon>
        <taxon>Actinomycetes</taxon>
        <taxon>Micrococcales</taxon>
        <taxon>Ruaniaceae</taxon>
        <taxon>Occultella</taxon>
    </lineage>
</organism>
<dbReference type="InterPro" id="IPR035906">
    <property type="entry name" value="MetI-like_sf"/>
</dbReference>
<feature type="transmembrane region" description="Helical" evidence="7">
    <location>
        <begin position="232"/>
        <end position="254"/>
    </location>
</feature>
<feature type="transmembrane region" description="Helical" evidence="7">
    <location>
        <begin position="143"/>
        <end position="164"/>
    </location>
</feature>
<evidence type="ECO:0000256" key="3">
    <source>
        <dbReference type="ARBA" id="ARBA00022475"/>
    </source>
</evidence>
<dbReference type="EMBL" id="CACRYJ010000022">
    <property type="protein sequence ID" value="VZO36397.1"/>
    <property type="molecule type" value="Genomic_DNA"/>
</dbReference>
<sequence length="314" mass="33741">MSALITPGAGAQAGADAAAQVAGDAGPPTQSQPRARNRVSGQARRMRWWHLFLIPFCFIWIYPFLWMVTAAFKTPQEMLLGGIGLWPNEWTLDNFVRAWTTGRFGDYTLNTLTFAIAVVVIQVLVASLAGYALSEKTLPGRKIVMGVLVAAMFIPHGYTIIPVFQLVNAIGLQDGLLGAAIAQAAPGLVVPVLLYVGFFSGIPNELAEAARVDGAGYLRTFRSVMLPLAKPVTGTVVLMNFIGAWNSFFIPLVFTLGRPELRTLGVGMYNFFGTDTTDWTGLAAGASIAIIPIVIVFLFLQRSFVEGIAGAVKS</sequence>
<feature type="domain" description="ABC transmembrane type-1" evidence="9">
    <location>
        <begin position="108"/>
        <end position="300"/>
    </location>
</feature>
<evidence type="ECO:0000259" key="9">
    <source>
        <dbReference type="PROSITE" id="PS50928"/>
    </source>
</evidence>
<dbReference type="PANTHER" id="PTHR43744:SF8">
    <property type="entry name" value="SN-GLYCEROL-3-PHOSPHATE TRANSPORT SYSTEM PERMEASE PROTEIN UGPE"/>
    <property type="match status" value="1"/>
</dbReference>
<dbReference type="AlphaFoldDB" id="A0A7M4DHK4"/>
<dbReference type="InterPro" id="IPR000515">
    <property type="entry name" value="MetI-like"/>
</dbReference>
<keyword evidence="3" id="KW-1003">Cell membrane</keyword>
<feature type="transmembrane region" description="Helical" evidence="7">
    <location>
        <begin position="112"/>
        <end position="131"/>
    </location>
</feature>
<dbReference type="PANTHER" id="PTHR43744">
    <property type="entry name" value="ABC TRANSPORTER PERMEASE PROTEIN MG189-RELATED-RELATED"/>
    <property type="match status" value="1"/>
</dbReference>
<dbReference type="SUPFAM" id="SSF161098">
    <property type="entry name" value="MetI-like"/>
    <property type="match status" value="1"/>
</dbReference>
<feature type="compositionally biased region" description="Low complexity" evidence="8">
    <location>
        <begin position="16"/>
        <end position="26"/>
    </location>
</feature>
<keyword evidence="5 7" id="KW-1133">Transmembrane helix</keyword>
<feature type="transmembrane region" description="Helical" evidence="7">
    <location>
        <begin position="48"/>
        <end position="72"/>
    </location>
</feature>
<name>A0A7M4DHK4_9MICO</name>
<dbReference type="CDD" id="cd06261">
    <property type="entry name" value="TM_PBP2"/>
    <property type="match status" value="1"/>
</dbReference>
<evidence type="ECO:0000256" key="1">
    <source>
        <dbReference type="ARBA" id="ARBA00004651"/>
    </source>
</evidence>